<evidence type="ECO:0000256" key="3">
    <source>
        <dbReference type="ARBA" id="ARBA00022448"/>
    </source>
</evidence>
<organism evidence="8 9">
    <name type="scientific">Paenibacillus bovis</name>
    <dbReference type="NCBI Taxonomy" id="1616788"/>
    <lineage>
        <taxon>Bacteria</taxon>
        <taxon>Bacillati</taxon>
        <taxon>Bacillota</taxon>
        <taxon>Bacilli</taxon>
        <taxon>Bacillales</taxon>
        <taxon>Paenibacillaceae</taxon>
        <taxon>Paenibacillus</taxon>
    </lineage>
</organism>
<dbReference type="SUPFAM" id="SSF53807">
    <property type="entry name" value="Helical backbone' metal receptor"/>
    <property type="match status" value="1"/>
</dbReference>
<proteinExistence type="inferred from homology"/>
<evidence type="ECO:0000256" key="4">
    <source>
        <dbReference type="ARBA" id="ARBA00022729"/>
    </source>
</evidence>
<dbReference type="PROSITE" id="PS50983">
    <property type="entry name" value="FE_B12_PBP"/>
    <property type="match status" value="1"/>
</dbReference>
<gene>
    <name evidence="8" type="ORF">AR543_06040</name>
</gene>
<reference evidence="9" key="1">
    <citation type="submission" date="2015-10" db="EMBL/GenBank/DDBJ databases">
        <title>Genome of Paenibacillus bovis sp. nov.</title>
        <authorList>
            <person name="Wu Z."/>
            <person name="Gao C."/>
            <person name="Liu Z."/>
            <person name="Zheng H."/>
        </authorList>
    </citation>
    <scope>NUCLEOTIDE SEQUENCE [LARGE SCALE GENOMIC DNA]</scope>
    <source>
        <strain evidence="9">BD3526</strain>
    </source>
</reference>
<evidence type="ECO:0000256" key="5">
    <source>
        <dbReference type="SAM" id="MobiDB-lite"/>
    </source>
</evidence>
<evidence type="ECO:0000256" key="2">
    <source>
        <dbReference type="ARBA" id="ARBA00008814"/>
    </source>
</evidence>
<dbReference type="InterPro" id="IPR051313">
    <property type="entry name" value="Bact_iron-sidero_bind"/>
</dbReference>
<evidence type="ECO:0000259" key="7">
    <source>
        <dbReference type="PROSITE" id="PS50983"/>
    </source>
</evidence>
<evidence type="ECO:0000313" key="9">
    <source>
        <dbReference type="Proteomes" id="UP000078148"/>
    </source>
</evidence>
<dbReference type="STRING" id="1616788.AR543_06040"/>
<evidence type="ECO:0000256" key="6">
    <source>
        <dbReference type="SAM" id="SignalP"/>
    </source>
</evidence>
<dbReference type="RefSeq" id="WP_060532685.1">
    <property type="nucleotide sequence ID" value="NZ_CP013023.1"/>
</dbReference>
<keyword evidence="9" id="KW-1185">Reference proteome</keyword>
<comment type="subcellular location">
    <subcellularLocation>
        <location evidence="1">Cell envelope</location>
    </subcellularLocation>
</comment>
<dbReference type="EMBL" id="CP013023">
    <property type="protein sequence ID" value="ANF95603.1"/>
    <property type="molecule type" value="Genomic_DNA"/>
</dbReference>
<evidence type="ECO:0000313" key="8">
    <source>
        <dbReference type="EMBL" id="ANF95603.1"/>
    </source>
</evidence>
<dbReference type="GO" id="GO:1901678">
    <property type="term" value="P:iron coordination entity transport"/>
    <property type="evidence" value="ECO:0007669"/>
    <property type="project" value="UniProtKB-ARBA"/>
</dbReference>
<comment type="similarity">
    <text evidence="2">Belongs to the bacterial solute-binding protein 8 family.</text>
</comment>
<dbReference type="Gene3D" id="3.40.50.1980">
    <property type="entry name" value="Nitrogenase molybdenum iron protein domain"/>
    <property type="match status" value="2"/>
</dbReference>
<feature type="domain" description="Fe/B12 periplasmic-binding" evidence="7">
    <location>
        <begin position="66"/>
        <end position="322"/>
    </location>
</feature>
<accession>A0A172ZDL8</accession>
<dbReference type="InterPro" id="IPR002491">
    <property type="entry name" value="ABC_transptr_periplasmic_BD"/>
</dbReference>
<dbReference type="PANTHER" id="PTHR30532:SF26">
    <property type="entry name" value="IRON(3+)-HYDROXAMATE-BINDING PROTEIN FHUD"/>
    <property type="match status" value="1"/>
</dbReference>
<dbReference type="Proteomes" id="UP000078148">
    <property type="component" value="Chromosome"/>
</dbReference>
<evidence type="ECO:0000256" key="1">
    <source>
        <dbReference type="ARBA" id="ARBA00004196"/>
    </source>
</evidence>
<dbReference type="GO" id="GO:0030288">
    <property type="term" value="C:outer membrane-bounded periplasmic space"/>
    <property type="evidence" value="ECO:0007669"/>
    <property type="project" value="TreeGrafter"/>
</dbReference>
<feature type="chain" id="PRO_5038419241" evidence="6">
    <location>
        <begin position="23"/>
        <end position="325"/>
    </location>
</feature>
<dbReference type="Pfam" id="PF01497">
    <property type="entry name" value="Peripla_BP_2"/>
    <property type="match status" value="1"/>
</dbReference>
<keyword evidence="3" id="KW-0813">Transport</keyword>
<dbReference type="CDD" id="cd01138">
    <property type="entry name" value="FeuA"/>
    <property type="match status" value="1"/>
</dbReference>
<sequence>MFKHKSSLLLALILALSVIVTACGGSSTGSTSSATNTAGEAAATAPATREYDTDKGKITIPAKPQRIVTDYYGGELLTVDANVIGVEPTAFKNPFIKDKLAEHKTADVGTPLNMEKILELDPDLIVVMYDDNYEALSKIAPTVHIPYGTAKNIRETVNLFGDLTGNTEQAKQFLADYDKEAAAGREKLKGVVDANTTVGLYELTDKNALWIFGDNAGRGGQSVYDALQLKMPAKIAKDAQTTQLSLEALPEYDADYMFLTFYDPEGKSEALDKLKKSPVWSSLPAAKNNHIFYNDYDTFYRYDPIATKAQIPLFVDMILNSQPAK</sequence>
<dbReference type="KEGG" id="pbv:AR543_06040"/>
<protein>
    <submittedName>
        <fullName evidence="8">Iron(3+)-hydroxamate-binding protein yxeB</fullName>
    </submittedName>
</protein>
<reference evidence="8 9" key="2">
    <citation type="journal article" date="2016" name="Int. J. Syst. Evol. Microbiol.">
        <title>Paenibacillus bovis sp. nov., isolated from raw yak (Bos grunniens) milk.</title>
        <authorList>
            <person name="Gao C."/>
            <person name="Han J."/>
            <person name="Liu Z."/>
            <person name="Xu X."/>
            <person name="Hang F."/>
            <person name="Wu Z."/>
        </authorList>
    </citation>
    <scope>NUCLEOTIDE SEQUENCE [LARGE SCALE GENOMIC DNA]</scope>
    <source>
        <strain evidence="8 9">BD3526</strain>
    </source>
</reference>
<name>A0A172ZDL8_9BACL</name>
<feature type="signal peptide" evidence="6">
    <location>
        <begin position="1"/>
        <end position="22"/>
    </location>
</feature>
<dbReference type="AlphaFoldDB" id="A0A172ZDL8"/>
<keyword evidence="4 6" id="KW-0732">Signal</keyword>
<dbReference type="PANTHER" id="PTHR30532">
    <property type="entry name" value="IRON III DICITRATE-BINDING PERIPLASMIC PROTEIN"/>
    <property type="match status" value="1"/>
</dbReference>
<dbReference type="PROSITE" id="PS51257">
    <property type="entry name" value="PROKAR_LIPOPROTEIN"/>
    <property type="match status" value="1"/>
</dbReference>
<feature type="region of interest" description="Disordered" evidence="5">
    <location>
        <begin position="27"/>
        <end position="48"/>
    </location>
</feature>
<dbReference type="OrthoDB" id="2241086at2"/>